<dbReference type="Proteomes" id="UP000053477">
    <property type="component" value="Unassembled WGS sequence"/>
</dbReference>
<evidence type="ECO:0000259" key="2">
    <source>
        <dbReference type="Pfam" id="PF20151"/>
    </source>
</evidence>
<feature type="transmembrane region" description="Helical" evidence="1">
    <location>
        <begin position="186"/>
        <end position="204"/>
    </location>
</feature>
<dbReference type="Pfam" id="PF20151">
    <property type="entry name" value="DUF6533"/>
    <property type="match status" value="1"/>
</dbReference>
<gene>
    <name evidence="3" type="ORF">SCHPADRAFT_938076</name>
</gene>
<organism evidence="3 4">
    <name type="scientific">Schizopora paradoxa</name>
    <dbReference type="NCBI Taxonomy" id="27342"/>
    <lineage>
        <taxon>Eukaryota</taxon>
        <taxon>Fungi</taxon>
        <taxon>Dikarya</taxon>
        <taxon>Basidiomycota</taxon>
        <taxon>Agaricomycotina</taxon>
        <taxon>Agaricomycetes</taxon>
        <taxon>Hymenochaetales</taxon>
        <taxon>Schizoporaceae</taxon>
        <taxon>Schizopora</taxon>
    </lineage>
</organism>
<keyword evidence="1" id="KW-0472">Membrane</keyword>
<protein>
    <recommendedName>
        <fullName evidence="2">DUF6533 domain-containing protein</fullName>
    </recommendedName>
</protein>
<feature type="transmembrane region" description="Helical" evidence="1">
    <location>
        <begin position="51"/>
        <end position="76"/>
    </location>
</feature>
<accession>A0A0H2SGH4</accession>
<keyword evidence="1" id="KW-0812">Transmembrane</keyword>
<dbReference type="InterPro" id="IPR045340">
    <property type="entry name" value="DUF6533"/>
</dbReference>
<dbReference type="EMBL" id="KQ085919">
    <property type="protein sequence ID" value="KLO16166.1"/>
    <property type="molecule type" value="Genomic_DNA"/>
</dbReference>
<proteinExistence type="predicted"/>
<feature type="transmembrane region" description="Helical" evidence="1">
    <location>
        <begin position="20"/>
        <end position="39"/>
    </location>
</feature>
<dbReference type="InParanoid" id="A0A0H2SGH4"/>
<keyword evidence="4" id="KW-1185">Reference proteome</keyword>
<feature type="domain" description="DUF6533" evidence="2">
    <location>
        <begin position="20"/>
        <end position="63"/>
    </location>
</feature>
<evidence type="ECO:0000313" key="3">
    <source>
        <dbReference type="EMBL" id="KLO16166.1"/>
    </source>
</evidence>
<reference evidence="3 4" key="1">
    <citation type="submission" date="2015-04" db="EMBL/GenBank/DDBJ databases">
        <title>Complete genome sequence of Schizopora paradoxa KUC8140, a cosmopolitan wood degrader in East Asia.</title>
        <authorList>
            <consortium name="DOE Joint Genome Institute"/>
            <person name="Min B."/>
            <person name="Park H."/>
            <person name="Jang Y."/>
            <person name="Kim J.-J."/>
            <person name="Kim K.H."/>
            <person name="Pangilinan J."/>
            <person name="Lipzen A."/>
            <person name="Riley R."/>
            <person name="Grigoriev I.V."/>
            <person name="Spatafora J.W."/>
            <person name="Choi I.-G."/>
        </authorList>
    </citation>
    <scope>NUCLEOTIDE SEQUENCE [LARGE SCALE GENOMIC DNA]</scope>
    <source>
        <strain evidence="3 4">KUC8140</strain>
    </source>
</reference>
<evidence type="ECO:0000313" key="4">
    <source>
        <dbReference type="Proteomes" id="UP000053477"/>
    </source>
</evidence>
<evidence type="ECO:0000256" key="1">
    <source>
        <dbReference type="SAM" id="Phobius"/>
    </source>
</evidence>
<dbReference type="AlphaFoldDB" id="A0A0H2SGH4"/>
<sequence length="295" mass="32621">MSNFGASFTDGGASTTVDQYYILASAVVFLYDFSLTIPQEIMFLWTSKPKLANVLVLSLRYLTALGYIPVLLLIFAPSTRDAMGGLMEVLLAIGTASVYDVQEGISDVTGLGTYQIYTLSASCFASPVETASVVFYALSYFANFSLDALIFFFATKKTWRMHSENKLLDLGSQPSLASILLRDGSILYAILAISNIANFIFYTVCFIGNKIIDTDSFMFAVSSGTNSEMPHALSAILVSRMIFNLREAGTELHESTLEWRSRIQFQSIHQANCRRLRANGRDLEDEFGEDTFNSS</sequence>
<keyword evidence="1" id="KW-1133">Transmembrane helix</keyword>
<name>A0A0H2SGH4_9AGAM</name>
<feature type="transmembrane region" description="Helical" evidence="1">
    <location>
        <begin position="134"/>
        <end position="154"/>
    </location>
</feature>